<reference evidence="7 8" key="1">
    <citation type="submission" date="2019-01" db="EMBL/GenBank/DDBJ databases">
        <title>Geovibrio thiophilus DSM 11263, complete genome.</title>
        <authorList>
            <person name="Spring S."/>
            <person name="Bunk B."/>
            <person name="Sproer C."/>
        </authorList>
    </citation>
    <scope>NUCLEOTIDE SEQUENCE [LARGE SCALE GENOMIC DNA]</scope>
    <source>
        <strain evidence="7 8">DSM 11263</strain>
    </source>
</reference>
<comment type="similarity">
    <text evidence="2 6">Belongs to the FliS family.</text>
</comment>
<evidence type="ECO:0000256" key="1">
    <source>
        <dbReference type="ARBA" id="ARBA00004514"/>
    </source>
</evidence>
<evidence type="ECO:0000313" key="7">
    <source>
        <dbReference type="EMBL" id="QAR33250.1"/>
    </source>
</evidence>
<dbReference type="OrthoDB" id="9792010at2"/>
<dbReference type="AlphaFoldDB" id="A0A410JYJ3"/>
<dbReference type="GO" id="GO:0071973">
    <property type="term" value="P:bacterial-type flagellum-dependent cell motility"/>
    <property type="evidence" value="ECO:0007669"/>
    <property type="project" value="TreeGrafter"/>
</dbReference>
<keyword evidence="7" id="KW-0282">Flagellum</keyword>
<evidence type="ECO:0000256" key="3">
    <source>
        <dbReference type="ARBA" id="ARBA00022490"/>
    </source>
</evidence>
<organism evidence="7 8">
    <name type="scientific">Geovibrio thiophilus</name>
    <dbReference type="NCBI Taxonomy" id="139438"/>
    <lineage>
        <taxon>Bacteria</taxon>
        <taxon>Pseudomonadati</taxon>
        <taxon>Deferribacterota</taxon>
        <taxon>Deferribacteres</taxon>
        <taxon>Deferribacterales</taxon>
        <taxon>Geovibrionaceae</taxon>
        <taxon>Geovibrio</taxon>
    </lineage>
</organism>
<sequence>MTKPYQNYIRQEVEGATKGKLVLLLYDGAIKFMRIAVLAMEEGKIPEAHNNIMKAQNIVYELMSSLNMDAGEISQNLLRLYDFMIWSLIEANKSKDKAKVESAISVMCELREAWKGVVEQEERGNSSIEAASKSINFAG</sequence>
<evidence type="ECO:0000256" key="5">
    <source>
        <dbReference type="ARBA" id="ARBA00023186"/>
    </source>
</evidence>
<dbReference type="Gene3D" id="1.20.120.340">
    <property type="entry name" value="Flagellar protein FliS"/>
    <property type="match status" value="1"/>
</dbReference>
<dbReference type="RefSeq" id="WP_128466536.1">
    <property type="nucleotide sequence ID" value="NZ_CP035108.1"/>
</dbReference>
<keyword evidence="8" id="KW-1185">Reference proteome</keyword>
<keyword evidence="7" id="KW-0966">Cell projection</keyword>
<comment type="subcellular location">
    <subcellularLocation>
        <location evidence="1 6">Cytoplasm</location>
        <location evidence="1 6">Cytosol</location>
    </subcellularLocation>
</comment>
<dbReference type="GO" id="GO:0044780">
    <property type="term" value="P:bacterial-type flagellum assembly"/>
    <property type="evidence" value="ECO:0007669"/>
    <property type="project" value="InterPro"/>
</dbReference>
<keyword evidence="7" id="KW-0969">Cilium</keyword>
<protein>
    <recommendedName>
        <fullName evidence="6">Flagellar secretion chaperone FliS</fullName>
    </recommendedName>
</protein>
<dbReference type="CDD" id="cd16098">
    <property type="entry name" value="FliS"/>
    <property type="match status" value="1"/>
</dbReference>
<dbReference type="EMBL" id="CP035108">
    <property type="protein sequence ID" value="QAR33250.1"/>
    <property type="molecule type" value="Genomic_DNA"/>
</dbReference>
<gene>
    <name evidence="7" type="primary">fliS</name>
    <name evidence="7" type="ORF">EP073_07495</name>
</gene>
<dbReference type="PIRSF" id="PIRSF039090">
    <property type="entry name" value="Flis"/>
    <property type="match status" value="1"/>
</dbReference>
<dbReference type="KEGG" id="gtl:EP073_07495"/>
<dbReference type="GO" id="GO:0005829">
    <property type="term" value="C:cytosol"/>
    <property type="evidence" value="ECO:0007669"/>
    <property type="project" value="UniProtKB-SubCell"/>
</dbReference>
<keyword evidence="4 6" id="KW-1005">Bacterial flagellum biogenesis</keyword>
<dbReference type="PANTHER" id="PTHR34773:SF1">
    <property type="entry name" value="FLAGELLAR SECRETION CHAPERONE FLIS"/>
    <property type="match status" value="1"/>
</dbReference>
<keyword evidence="3 6" id="KW-0963">Cytoplasm</keyword>
<evidence type="ECO:0000256" key="4">
    <source>
        <dbReference type="ARBA" id="ARBA00022795"/>
    </source>
</evidence>
<dbReference type="Proteomes" id="UP000287502">
    <property type="component" value="Chromosome"/>
</dbReference>
<dbReference type="NCBIfam" id="TIGR00208">
    <property type="entry name" value="fliS"/>
    <property type="match status" value="1"/>
</dbReference>
<accession>A0A410JYJ3</accession>
<proteinExistence type="inferred from homology"/>
<keyword evidence="5" id="KW-0143">Chaperone</keyword>
<evidence type="ECO:0000256" key="2">
    <source>
        <dbReference type="ARBA" id="ARBA00008787"/>
    </source>
</evidence>
<dbReference type="SUPFAM" id="SSF101116">
    <property type="entry name" value="Flagellar export chaperone FliS"/>
    <property type="match status" value="1"/>
</dbReference>
<evidence type="ECO:0000313" key="8">
    <source>
        <dbReference type="Proteomes" id="UP000287502"/>
    </source>
</evidence>
<dbReference type="Pfam" id="PF02561">
    <property type="entry name" value="FliS"/>
    <property type="match status" value="1"/>
</dbReference>
<dbReference type="InterPro" id="IPR003713">
    <property type="entry name" value="FliS"/>
</dbReference>
<dbReference type="PANTHER" id="PTHR34773">
    <property type="entry name" value="FLAGELLAR SECRETION CHAPERONE FLIS"/>
    <property type="match status" value="1"/>
</dbReference>
<name>A0A410JYJ3_9BACT</name>
<dbReference type="InterPro" id="IPR036584">
    <property type="entry name" value="FliS_sf"/>
</dbReference>
<evidence type="ECO:0000256" key="6">
    <source>
        <dbReference type="PIRNR" id="PIRNR039090"/>
    </source>
</evidence>